<dbReference type="SUPFAM" id="SSF103481">
    <property type="entry name" value="Multidrug resistance efflux transporter EmrE"/>
    <property type="match status" value="1"/>
</dbReference>
<gene>
    <name evidence="6" type="ORF">VZ95_07055</name>
</gene>
<dbReference type="AlphaFoldDB" id="A0A0F3ITR6"/>
<dbReference type="PANTHER" id="PTHR36116:SF1">
    <property type="entry name" value="UPF0060 MEMBRANE PROTEIN YNFA"/>
    <property type="match status" value="1"/>
</dbReference>
<feature type="transmembrane region" description="Helical" evidence="5">
    <location>
        <begin position="5"/>
        <end position="25"/>
    </location>
</feature>
<keyword evidence="2 5" id="KW-0812">Transmembrane</keyword>
<comment type="caution">
    <text evidence="6">The sequence shown here is derived from an EMBL/GenBank/DDBJ whole genome shotgun (WGS) entry which is preliminary data.</text>
</comment>
<dbReference type="NCBIfam" id="NF002586">
    <property type="entry name" value="PRK02237.1"/>
    <property type="match status" value="1"/>
</dbReference>
<dbReference type="PATRIC" id="fig|552518.3.peg.565"/>
<dbReference type="Proteomes" id="UP000033774">
    <property type="component" value="Unassembled WGS sequence"/>
</dbReference>
<dbReference type="InterPro" id="IPR037185">
    <property type="entry name" value="EmrE-like"/>
</dbReference>
<dbReference type="InterPro" id="IPR003844">
    <property type="entry name" value="UPF0060"/>
</dbReference>
<keyword evidence="1 5" id="KW-1003">Cell membrane</keyword>
<evidence type="ECO:0000313" key="7">
    <source>
        <dbReference type="Proteomes" id="UP000033774"/>
    </source>
</evidence>
<dbReference type="RefSeq" id="WP_045775229.1">
    <property type="nucleotide sequence ID" value="NZ_LAJY01000149.1"/>
</dbReference>
<dbReference type="PANTHER" id="PTHR36116">
    <property type="entry name" value="UPF0060 MEMBRANE PROTEIN YNFA"/>
    <property type="match status" value="1"/>
</dbReference>
<accession>A0A0F3ITR6</accession>
<organism evidence="6 7">
    <name type="scientific">Elstera litoralis</name>
    <dbReference type="NCBI Taxonomy" id="552518"/>
    <lineage>
        <taxon>Bacteria</taxon>
        <taxon>Pseudomonadati</taxon>
        <taxon>Pseudomonadota</taxon>
        <taxon>Alphaproteobacteria</taxon>
        <taxon>Rhodospirillales</taxon>
        <taxon>Rhodospirillaceae</taxon>
        <taxon>Elstera</taxon>
    </lineage>
</organism>
<feature type="transmembrane region" description="Helical" evidence="5">
    <location>
        <begin position="31"/>
        <end position="51"/>
    </location>
</feature>
<evidence type="ECO:0000256" key="2">
    <source>
        <dbReference type="ARBA" id="ARBA00022692"/>
    </source>
</evidence>
<comment type="similarity">
    <text evidence="5">Belongs to the UPF0060 family.</text>
</comment>
<dbReference type="HAMAP" id="MF_00010">
    <property type="entry name" value="UPF0060"/>
    <property type="match status" value="1"/>
</dbReference>
<evidence type="ECO:0000256" key="3">
    <source>
        <dbReference type="ARBA" id="ARBA00022989"/>
    </source>
</evidence>
<proteinExistence type="inferred from homology"/>
<evidence type="ECO:0000313" key="6">
    <source>
        <dbReference type="EMBL" id="KJV10120.1"/>
    </source>
</evidence>
<name>A0A0F3ITR6_9PROT</name>
<dbReference type="OrthoDB" id="123240at2"/>
<sequence>MTTAVLYLFAALAEIAGCFAFWAWWRLDKSVLWLIPGVASLILFAGALALVEQAAAGRTFAAYGGVYIVASLAWLWGVEGVRPALTDWVGAGLCLAGATVILTGATRV</sequence>
<evidence type="ECO:0000256" key="5">
    <source>
        <dbReference type="HAMAP-Rule" id="MF_00010"/>
    </source>
</evidence>
<evidence type="ECO:0000256" key="1">
    <source>
        <dbReference type="ARBA" id="ARBA00022475"/>
    </source>
</evidence>
<dbReference type="EMBL" id="LAJY01000149">
    <property type="protein sequence ID" value="KJV10120.1"/>
    <property type="molecule type" value="Genomic_DNA"/>
</dbReference>
<dbReference type="GO" id="GO:0005886">
    <property type="term" value="C:plasma membrane"/>
    <property type="evidence" value="ECO:0007669"/>
    <property type="project" value="UniProtKB-SubCell"/>
</dbReference>
<comment type="subcellular location">
    <subcellularLocation>
        <location evidence="5">Cell membrane</location>
        <topology evidence="5">Multi-pass membrane protein</topology>
    </subcellularLocation>
</comment>
<keyword evidence="4 5" id="KW-0472">Membrane</keyword>
<keyword evidence="7" id="KW-1185">Reference proteome</keyword>
<feature type="transmembrane region" description="Helical" evidence="5">
    <location>
        <begin position="60"/>
        <end position="76"/>
    </location>
</feature>
<dbReference type="Pfam" id="PF02694">
    <property type="entry name" value="UPF0060"/>
    <property type="match status" value="1"/>
</dbReference>
<keyword evidence="3 5" id="KW-1133">Transmembrane helix</keyword>
<feature type="transmembrane region" description="Helical" evidence="5">
    <location>
        <begin position="88"/>
        <end position="106"/>
    </location>
</feature>
<protein>
    <submittedName>
        <fullName evidence="6">Membrane protein</fullName>
    </submittedName>
</protein>
<evidence type="ECO:0000256" key="4">
    <source>
        <dbReference type="ARBA" id="ARBA00023136"/>
    </source>
</evidence>
<reference evidence="6 7" key="1">
    <citation type="submission" date="2015-03" db="EMBL/GenBank/DDBJ databases">
        <title>Draft genome sequence of Elstera litoralis.</title>
        <authorList>
            <person name="Rahalkar M.C."/>
            <person name="Dhakephalkar P.K."/>
            <person name="Pore S.D."/>
            <person name="Arora P."/>
            <person name="Kapse N.G."/>
            <person name="Pandit P.S."/>
        </authorList>
    </citation>
    <scope>NUCLEOTIDE SEQUENCE [LARGE SCALE GENOMIC DNA]</scope>
    <source>
        <strain evidence="6 7">Dia-1</strain>
    </source>
</reference>